<dbReference type="STRING" id="1679170.AC625_14775"/>
<accession>A0A0K9GVG0</accession>
<dbReference type="EMBL" id="LFZW01000001">
    <property type="protein sequence ID" value="KMY50616.1"/>
    <property type="molecule type" value="Genomic_DNA"/>
</dbReference>
<keyword evidence="1" id="KW-0472">Membrane</keyword>
<feature type="transmembrane region" description="Helical" evidence="1">
    <location>
        <begin position="6"/>
        <end position="27"/>
    </location>
</feature>
<dbReference type="AlphaFoldDB" id="A0A0K9GVG0"/>
<evidence type="ECO:0000313" key="3">
    <source>
        <dbReference type="Proteomes" id="UP000037146"/>
    </source>
</evidence>
<reference evidence="3" key="1">
    <citation type="submission" date="2015-07" db="EMBL/GenBank/DDBJ databases">
        <title>Genome sequencing project for genomic taxonomy and phylogenomics of Bacillus-like bacteria.</title>
        <authorList>
            <person name="Liu B."/>
            <person name="Wang J."/>
            <person name="Zhu Y."/>
            <person name="Liu G."/>
            <person name="Chen Q."/>
            <person name="Chen Z."/>
            <person name="Lan J."/>
            <person name="Che J."/>
            <person name="Ge C."/>
            <person name="Shi H."/>
            <person name="Pan Z."/>
            <person name="Liu X."/>
        </authorList>
    </citation>
    <scope>NUCLEOTIDE SEQUENCE [LARGE SCALE GENOMIC DNA]</scope>
    <source>
        <strain evidence="3">FJAT-27997</strain>
    </source>
</reference>
<dbReference type="InterPro" id="IPR020076">
    <property type="entry name" value="DUF2768"/>
</dbReference>
<dbReference type="Proteomes" id="UP000037146">
    <property type="component" value="Unassembled WGS sequence"/>
</dbReference>
<evidence type="ECO:0008006" key="4">
    <source>
        <dbReference type="Google" id="ProtNLM"/>
    </source>
</evidence>
<proteinExistence type="predicted"/>
<sequence>MTPALQKMWISFVAMGFMAISIFSIYFSRYKLKGIWRTLTAIIAYILMILAGLIIFVIVVSGPTN</sequence>
<keyword evidence="3" id="KW-1185">Reference proteome</keyword>
<dbReference type="OrthoDB" id="2476435at2"/>
<evidence type="ECO:0000313" key="2">
    <source>
        <dbReference type="EMBL" id="KMY50616.1"/>
    </source>
</evidence>
<protein>
    <recommendedName>
        <fullName evidence="4">NAD(FAD)-dependent dehydrogenase</fullName>
    </recommendedName>
</protein>
<comment type="caution">
    <text evidence="2">The sequence shown here is derived from an EMBL/GenBank/DDBJ whole genome shotgun (WGS) entry which is preliminary data.</text>
</comment>
<feature type="transmembrane region" description="Helical" evidence="1">
    <location>
        <begin position="39"/>
        <end position="60"/>
    </location>
</feature>
<dbReference type="RefSeq" id="WP_049681968.1">
    <property type="nucleotide sequence ID" value="NZ_JBIVOD010000001.1"/>
</dbReference>
<keyword evidence="1" id="KW-0812">Transmembrane</keyword>
<gene>
    <name evidence="2" type="ORF">AC625_14775</name>
</gene>
<organism evidence="2 3">
    <name type="scientific">Peribacillus loiseleuriae</name>
    <dbReference type="NCBI Taxonomy" id="1679170"/>
    <lineage>
        <taxon>Bacteria</taxon>
        <taxon>Bacillati</taxon>
        <taxon>Bacillota</taxon>
        <taxon>Bacilli</taxon>
        <taxon>Bacillales</taxon>
        <taxon>Bacillaceae</taxon>
        <taxon>Peribacillus</taxon>
    </lineage>
</organism>
<dbReference type="PATRIC" id="fig|1679170.3.peg.3370"/>
<evidence type="ECO:0000256" key="1">
    <source>
        <dbReference type="SAM" id="Phobius"/>
    </source>
</evidence>
<name>A0A0K9GVG0_9BACI</name>
<keyword evidence="1" id="KW-1133">Transmembrane helix</keyword>
<dbReference type="Pfam" id="PF10966">
    <property type="entry name" value="DUF2768"/>
    <property type="match status" value="1"/>
</dbReference>